<accession>A0A3D9BGH4</accession>
<proteinExistence type="predicted"/>
<protein>
    <submittedName>
        <fullName evidence="1">Uncharacterized protein</fullName>
    </submittedName>
</protein>
<organism evidence="1 2">
    <name type="scientific">Chryseobacterium piscium</name>
    <dbReference type="NCBI Taxonomy" id="333702"/>
    <lineage>
        <taxon>Bacteria</taxon>
        <taxon>Pseudomonadati</taxon>
        <taxon>Bacteroidota</taxon>
        <taxon>Flavobacteriia</taxon>
        <taxon>Flavobacteriales</taxon>
        <taxon>Weeksellaceae</taxon>
        <taxon>Chryseobacterium group</taxon>
        <taxon>Chryseobacterium</taxon>
    </lineage>
</organism>
<name>A0A3D9BGH4_9FLAO</name>
<dbReference type="AlphaFoldDB" id="A0A3D9BGH4"/>
<sequence>MNKISQKSEKNLTLSNFKHQKGKYNTMKILTTVSLIVFTSTSVCISAQEYNPVILEAKKGNEKQNASTKKEEMKYFLQFGMMSRNHDSFKQKYGVHVLYENCVITPFMSEKAKKNNQEVAQYLNKKYGESWKKDLEIIPYGL</sequence>
<evidence type="ECO:0000313" key="1">
    <source>
        <dbReference type="EMBL" id="REC52471.1"/>
    </source>
</evidence>
<dbReference type="Proteomes" id="UP000256512">
    <property type="component" value="Unassembled WGS sequence"/>
</dbReference>
<comment type="caution">
    <text evidence="1">The sequence shown here is derived from an EMBL/GenBank/DDBJ whole genome shotgun (WGS) entry which is preliminary data.</text>
</comment>
<dbReference type="EMBL" id="QNVS01000058">
    <property type="protein sequence ID" value="REC52471.1"/>
    <property type="molecule type" value="Genomic_DNA"/>
</dbReference>
<reference evidence="1 2" key="1">
    <citation type="journal article" date="2006" name="Int. J. Syst. Evol. Microbiol.">
        <title>Chryseobacterium piscium sp. nov., isolated from fish of the South Atlantic Ocean off South Africa.</title>
        <authorList>
            <person name="de Beer H."/>
            <person name="Hugo C.J."/>
            <person name="Jooste P.J."/>
            <person name="Vancanneyt M."/>
            <person name="Coenye T."/>
            <person name="Vandamme P."/>
        </authorList>
    </citation>
    <scope>NUCLEOTIDE SEQUENCE [LARGE SCALE GENOMIC DNA]</scope>
    <source>
        <strain evidence="1 2">CCUG 51923</strain>
    </source>
</reference>
<evidence type="ECO:0000313" key="2">
    <source>
        <dbReference type="Proteomes" id="UP000256512"/>
    </source>
</evidence>
<dbReference type="RefSeq" id="WP_115951130.1">
    <property type="nucleotide sequence ID" value="NZ_QNVS01000058.1"/>
</dbReference>
<keyword evidence="2" id="KW-1185">Reference proteome</keyword>
<gene>
    <name evidence="1" type="ORF">DRF62_15575</name>
</gene>